<keyword evidence="2" id="KW-1185">Reference proteome</keyword>
<proteinExistence type="predicted"/>
<gene>
    <name evidence="1" type="ORF">BpHYR1_053203</name>
</gene>
<dbReference type="Proteomes" id="UP000276133">
    <property type="component" value="Unassembled WGS sequence"/>
</dbReference>
<comment type="caution">
    <text evidence="1">The sequence shown here is derived from an EMBL/GenBank/DDBJ whole genome shotgun (WGS) entry which is preliminary data.</text>
</comment>
<sequence>MLSNFNSDSSLLNNFEAYFKQFNKLNRNKSFINKKIDFLEINRPNKNGKRKGIIQNVTKEFREGLPSPQKQKILHKNN</sequence>
<dbReference type="AlphaFoldDB" id="A0A3M7PWH7"/>
<protein>
    <submittedName>
        <fullName evidence="1">Uncharacterized protein</fullName>
    </submittedName>
</protein>
<accession>A0A3M7PWH7</accession>
<organism evidence="1 2">
    <name type="scientific">Brachionus plicatilis</name>
    <name type="common">Marine rotifer</name>
    <name type="synonym">Brachionus muelleri</name>
    <dbReference type="NCBI Taxonomy" id="10195"/>
    <lineage>
        <taxon>Eukaryota</taxon>
        <taxon>Metazoa</taxon>
        <taxon>Spiralia</taxon>
        <taxon>Gnathifera</taxon>
        <taxon>Rotifera</taxon>
        <taxon>Eurotatoria</taxon>
        <taxon>Monogononta</taxon>
        <taxon>Pseudotrocha</taxon>
        <taxon>Ploima</taxon>
        <taxon>Brachionidae</taxon>
        <taxon>Brachionus</taxon>
    </lineage>
</organism>
<dbReference type="EMBL" id="REGN01008613">
    <property type="protein sequence ID" value="RNA03135.1"/>
    <property type="molecule type" value="Genomic_DNA"/>
</dbReference>
<evidence type="ECO:0000313" key="1">
    <source>
        <dbReference type="EMBL" id="RNA03135.1"/>
    </source>
</evidence>
<reference evidence="1 2" key="1">
    <citation type="journal article" date="2018" name="Sci. Rep.">
        <title>Genomic signatures of local adaptation to the degree of environmental predictability in rotifers.</title>
        <authorList>
            <person name="Franch-Gras L."/>
            <person name="Hahn C."/>
            <person name="Garcia-Roger E.M."/>
            <person name="Carmona M.J."/>
            <person name="Serra M."/>
            <person name="Gomez A."/>
        </authorList>
    </citation>
    <scope>NUCLEOTIDE SEQUENCE [LARGE SCALE GENOMIC DNA]</scope>
    <source>
        <strain evidence="1">HYR1</strain>
    </source>
</reference>
<evidence type="ECO:0000313" key="2">
    <source>
        <dbReference type="Proteomes" id="UP000276133"/>
    </source>
</evidence>
<name>A0A3M7PWH7_BRAPC</name>